<dbReference type="EC" id="3.2.1.196" evidence="5"/>
<evidence type="ECO:0000313" key="5">
    <source>
        <dbReference type="EMBL" id="MFC3033819.1"/>
    </source>
</evidence>
<name>A0ABV7CMC3_9GAMM</name>
<protein>
    <submittedName>
        <fullName evidence="5">Glycogen debranching protein GlgX</fullName>
        <ecNumber evidence="5">3.2.1.196</ecNumber>
    </submittedName>
</protein>
<dbReference type="InterPro" id="IPR006047">
    <property type="entry name" value="GH13_cat_dom"/>
</dbReference>
<keyword evidence="3 5" id="KW-0326">Glycosidase</keyword>
<dbReference type="RefSeq" id="WP_377125933.1">
    <property type="nucleotide sequence ID" value="NZ_JBHRSD010000028.1"/>
</dbReference>
<comment type="similarity">
    <text evidence="1">Belongs to the glycosyl hydrolase 13 family.</text>
</comment>
<keyword evidence="2 5" id="KW-0378">Hydrolase</keyword>
<dbReference type="NCBIfam" id="TIGR02100">
    <property type="entry name" value="glgX_debranch"/>
    <property type="match status" value="1"/>
</dbReference>
<evidence type="ECO:0000256" key="1">
    <source>
        <dbReference type="ARBA" id="ARBA00008061"/>
    </source>
</evidence>
<dbReference type="CDD" id="cd02856">
    <property type="entry name" value="E_set_GDE_Isoamylase_N"/>
    <property type="match status" value="1"/>
</dbReference>
<sequence>MMSSVRGVPRPLGATQIEDGVNFAVFAPKATSVTLCLFDASGHSEIAQIPCVRHEGGFWSIKVTPLAEGALYGYRVDGPYEPERGLLFNRNKLLLDPYAKDLHGEFTWSERHFCHLPKGTLSLSDNAIDMPKCKVVWPAKYDGKRPNHPWAKTLVYECHVKGATIRNQDIAADKRGKFLGLCDPAFIDHIKHLGVTALELLPSQAFISEQFLTMKGLQNYWGYNTLGFFIPHKAYLCKGDIREFQQMVKTLHAAGIEVLLDVVYNHTAEAGMDGPTLSFKGFDNLAYYRTVPGKPDAYINDTGCGNTINIDHPVVLQLITDSLRYWVEVMGVDGFRFDLATILARNSGGYNSAHTFLQTLAQDPILQKVKLIAEPWDIGPGGYQLGAFPAPWREWNDKFRDTVRRFWRGDQGVLPELAKRIHGSHDVFEHNIRGPLNSINFITSHDGFTLADWVSYERKHNDVNGEQNRDGHSENFSFNCGVEGFTTAADISALRLKMQKNALMTLLVAKGVPMLSAGSEFGHSQSGNNNAYCQDNVTSWLAWKGTQKHHALSHFIHDVIRVRRQFSLFSNPFYVHKDDVRFAVQWYTEQGEVMQEHHWHEPERKWLSCALVDKKLQQSVLLILNASDRAVNVTLPAPPVPSPWQLALTSSIRHEGSMTATKFLMCEKSSWLFTATKQASISGDKQ</sequence>
<dbReference type="Gene3D" id="2.60.40.1180">
    <property type="entry name" value="Golgi alpha-mannosidase II"/>
    <property type="match status" value="1"/>
</dbReference>
<reference evidence="6" key="1">
    <citation type="journal article" date="2019" name="Int. J. Syst. Evol. Microbiol.">
        <title>The Global Catalogue of Microorganisms (GCM) 10K type strain sequencing project: providing services to taxonomists for standard genome sequencing and annotation.</title>
        <authorList>
            <consortium name="The Broad Institute Genomics Platform"/>
            <consortium name="The Broad Institute Genome Sequencing Center for Infectious Disease"/>
            <person name="Wu L."/>
            <person name="Ma J."/>
        </authorList>
    </citation>
    <scope>NUCLEOTIDE SEQUENCE [LARGE SCALE GENOMIC DNA]</scope>
    <source>
        <strain evidence="6">KCTC 42730</strain>
    </source>
</reference>
<gene>
    <name evidence="5" type="primary">glgX</name>
    <name evidence="5" type="ORF">ACFOEE_14955</name>
</gene>
<organism evidence="5 6">
    <name type="scientific">Pseudoalteromonas fenneropenaei</name>
    <dbReference type="NCBI Taxonomy" id="1737459"/>
    <lineage>
        <taxon>Bacteria</taxon>
        <taxon>Pseudomonadati</taxon>
        <taxon>Pseudomonadota</taxon>
        <taxon>Gammaproteobacteria</taxon>
        <taxon>Alteromonadales</taxon>
        <taxon>Pseudoalteromonadaceae</taxon>
        <taxon>Pseudoalteromonas</taxon>
    </lineage>
</organism>
<dbReference type="CDD" id="cd11326">
    <property type="entry name" value="AmyAc_Glg_debranch"/>
    <property type="match status" value="1"/>
</dbReference>
<accession>A0ABV7CMC3</accession>
<dbReference type="InterPro" id="IPR013780">
    <property type="entry name" value="Glyco_hydro_b"/>
</dbReference>
<dbReference type="InterPro" id="IPR044505">
    <property type="entry name" value="GlgX_Isoamylase_N_E_set"/>
</dbReference>
<dbReference type="InterPro" id="IPR014756">
    <property type="entry name" value="Ig_E-set"/>
</dbReference>
<dbReference type="Gene3D" id="3.20.20.80">
    <property type="entry name" value="Glycosidases"/>
    <property type="match status" value="1"/>
</dbReference>
<dbReference type="SUPFAM" id="SSF81296">
    <property type="entry name" value="E set domains"/>
    <property type="match status" value="1"/>
</dbReference>
<dbReference type="SUPFAM" id="SSF51445">
    <property type="entry name" value="(Trans)glycosidases"/>
    <property type="match status" value="1"/>
</dbReference>
<evidence type="ECO:0000259" key="4">
    <source>
        <dbReference type="SMART" id="SM00642"/>
    </source>
</evidence>
<dbReference type="EMBL" id="JBHRSD010000028">
    <property type="protein sequence ID" value="MFC3033819.1"/>
    <property type="molecule type" value="Genomic_DNA"/>
</dbReference>
<dbReference type="GO" id="GO:0120549">
    <property type="term" value="F:limit dextrin alpha-1,6-maltotetraose-hydrolase activity"/>
    <property type="evidence" value="ECO:0007669"/>
    <property type="project" value="UniProtKB-EC"/>
</dbReference>
<dbReference type="Gene3D" id="2.60.40.10">
    <property type="entry name" value="Immunoglobulins"/>
    <property type="match status" value="1"/>
</dbReference>
<proteinExistence type="inferred from homology"/>
<dbReference type="SUPFAM" id="SSF51011">
    <property type="entry name" value="Glycosyl hydrolase domain"/>
    <property type="match status" value="1"/>
</dbReference>
<dbReference type="InterPro" id="IPR017853">
    <property type="entry name" value="GH"/>
</dbReference>
<dbReference type="Proteomes" id="UP001595453">
    <property type="component" value="Unassembled WGS sequence"/>
</dbReference>
<comment type="caution">
    <text evidence="5">The sequence shown here is derived from an EMBL/GenBank/DDBJ whole genome shotgun (WGS) entry which is preliminary data.</text>
</comment>
<dbReference type="InterPro" id="IPR013783">
    <property type="entry name" value="Ig-like_fold"/>
</dbReference>
<dbReference type="PANTHER" id="PTHR43002">
    <property type="entry name" value="GLYCOGEN DEBRANCHING ENZYME"/>
    <property type="match status" value="1"/>
</dbReference>
<feature type="domain" description="Glycosyl hydrolase family 13 catalytic" evidence="4">
    <location>
        <begin position="183"/>
        <end position="563"/>
    </location>
</feature>
<evidence type="ECO:0000313" key="6">
    <source>
        <dbReference type="Proteomes" id="UP001595453"/>
    </source>
</evidence>
<evidence type="ECO:0000256" key="2">
    <source>
        <dbReference type="ARBA" id="ARBA00022801"/>
    </source>
</evidence>
<dbReference type="SMART" id="SM00642">
    <property type="entry name" value="Aamy"/>
    <property type="match status" value="1"/>
</dbReference>
<dbReference type="InterPro" id="IPR011837">
    <property type="entry name" value="Glycogen_debranch_GlgX"/>
</dbReference>
<evidence type="ECO:0000256" key="3">
    <source>
        <dbReference type="ARBA" id="ARBA00023295"/>
    </source>
</evidence>
<dbReference type="Pfam" id="PF00128">
    <property type="entry name" value="Alpha-amylase"/>
    <property type="match status" value="1"/>
</dbReference>
<keyword evidence="6" id="KW-1185">Reference proteome</keyword>
<dbReference type="InterPro" id="IPR004193">
    <property type="entry name" value="Glyco_hydro_13_N"/>
</dbReference>
<dbReference type="Pfam" id="PF02922">
    <property type="entry name" value="CBM_48"/>
    <property type="match status" value="1"/>
</dbReference>